<feature type="transmembrane region" description="Helical" evidence="8">
    <location>
        <begin position="90"/>
        <end position="107"/>
    </location>
</feature>
<dbReference type="InterPro" id="IPR005964">
    <property type="entry name" value="Glc/Gal_transptr_bac"/>
</dbReference>
<dbReference type="PANTHER" id="PTHR43702">
    <property type="entry name" value="L-FUCOSE-PROTON SYMPORTER"/>
    <property type="match status" value="1"/>
</dbReference>
<evidence type="ECO:0000313" key="10">
    <source>
        <dbReference type="EMBL" id="AQG78215.1"/>
    </source>
</evidence>
<dbReference type="NCBIfam" id="TIGR01272">
    <property type="entry name" value="gluP"/>
    <property type="match status" value="1"/>
</dbReference>
<dbReference type="GO" id="GO:0005886">
    <property type="term" value="C:plasma membrane"/>
    <property type="evidence" value="ECO:0007669"/>
    <property type="project" value="UniProtKB-SubCell"/>
</dbReference>
<dbReference type="RefSeq" id="WP_077129637.1">
    <property type="nucleotide sequence ID" value="NZ_CP014263.1"/>
</dbReference>
<feature type="transmembrane region" description="Helical" evidence="8">
    <location>
        <begin position="291"/>
        <end position="310"/>
    </location>
</feature>
<keyword evidence="5 8" id="KW-0812">Transmembrane</keyword>
<comment type="function">
    <text evidence="1">Intake of glucose and galactose.</text>
</comment>
<evidence type="ECO:0000256" key="8">
    <source>
        <dbReference type="SAM" id="Phobius"/>
    </source>
</evidence>
<feature type="transmembrane region" description="Helical" evidence="8">
    <location>
        <begin position="20"/>
        <end position="46"/>
    </location>
</feature>
<dbReference type="GO" id="GO:1904659">
    <property type="term" value="P:D-glucose transmembrane transport"/>
    <property type="evidence" value="ECO:0007669"/>
    <property type="project" value="InterPro"/>
</dbReference>
<dbReference type="InterPro" id="IPR011701">
    <property type="entry name" value="MFS"/>
</dbReference>
<sequence>MKAPANVLDVGSLTGRQTTLSILLIGVLFFVFGFVTWVNAILIPYFKIACELTNFQSYFVAFAFYISYFIMSVPSSYLLKRVGFKQGMMIGFWVMAVGAFTFVPAALSRTYPVFLLGLFLLGIGLAILQTAANPYITVLGTKERAAQRISIMGICNKAAGILAPILFAAVILRATDTDLFSQLPGMNPAEKAGALDALVRRVIVPYSVIGCILIGLGLLVRLSPLPEINTEQETAEVAAANEHKTSVLQFPHLVMGALAIFLHVGTQVVAIDTIIGYAGSMGITLLEAKAFPSYTLFVTICGYVLGIILIPKYVSQVAVFRFCTVLGLMLTLLILSASGTIMLLGHRADLSIWFVVLLGLANSLVWASIWPLALDGLGRFTKVGAALLIMGLSGNAILPLIYGYVADGYGLRNGYWVLFPCYLYLAFYAFYGHKVRRWRILSTQKKRTHEPHWQGNPTA</sequence>
<organism evidence="10 11">
    <name type="scientific">Spirosoma montaniterrae</name>
    <dbReference type="NCBI Taxonomy" id="1178516"/>
    <lineage>
        <taxon>Bacteria</taxon>
        <taxon>Pseudomonadati</taxon>
        <taxon>Bacteroidota</taxon>
        <taxon>Cytophagia</taxon>
        <taxon>Cytophagales</taxon>
        <taxon>Cytophagaceae</taxon>
        <taxon>Spirosoma</taxon>
    </lineage>
</organism>
<dbReference type="InterPro" id="IPR020846">
    <property type="entry name" value="MFS_dom"/>
</dbReference>
<dbReference type="Gene3D" id="1.20.1250.20">
    <property type="entry name" value="MFS general substrate transporter like domains"/>
    <property type="match status" value="2"/>
</dbReference>
<feature type="transmembrane region" description="Helical" evidence="8">
    <location>
        <begin position="58"/>
        <end position="78"/>
    </location>
</feature>
<keyword evidence="11" id="KW-1185">Reference proteome</keyword>
<dbReference type="PANTHER" id="PTHR43702:SF12">
    <property type="entry name" value="N-ACETYL GLUCOSAMINE TRANSPORTER NAGP"/>
    <property type="match status" value="1"/>
</dbReference>
<feature type="transmembrane region" description="Helical" evidence="8">
    <location>
        <begin position="113"/>
        <end position="137"/>
    </location>
</feature>
<dbReference type="InterPro" id="IPR036259">
    <property type="entry name" value="MFS_trans_sf"/>
</dbReference>
<keyword evidence="7 8" id="KW-0472">Membrane</keyword>
<evidence type="ECO:0000256" key="1">
    <source>
        <dbReference type="ARBA" id="ARBA00003321"/>
    </source>
</evidence>
<feature type="transmembrane region" description="Helical" evidence="8">
    <location>
        <begin position="149"/>
        <end position="172"/>
    </location>
</feature>
<feature type="transmembrane region" description="Helical" evidence="8">
    <location>
        <begin position="322"/>
        <end position="344"/>
    </location>
</feature>
<feature type="transmembrane region" description="Helical" evidence="8">
    <location>
        <begin position="203"/>
        <end position="222"/>
    </location>
</feature>
<accession>A0A1P9WS54</accession>
<evidence type="ECO:0000256" key="3">
    <source>
        <dbReference type="ARBA" id="ARBA00009120"/>
    </source>
</evidence>
<evidence type="ECO:0000256" key="2">
    <source>
        <dbReference type="ARBA" id="ARBA00004429"/>
    </source>
</evidence>
<evidence type="ECO:0000256" key="5">
    <source>
        <dbReference type="ARBA" id="ARBA00022692"/>
    </source>
</evidence>
<evidence type="ECO:0000313" key="11">
    <source>
        <dbReference type="Proteomes" id="UP000187941"/>
    </source>
</evidence>
<protein>
    <submittedName>
        <fullName evidence="10">MFS transporter</fullName>
    </submittedName>
</protein>
<dbReference type="KEGG" id="smon:AWR27_01940"/>
<dbReference type="OrthoDB" id="9795150at2"/>
<proteinExistence type="inferred from homology"/>
<keyword evidence="6 8" id="KW-1133">Transmembrane helix</keyword>
<feature type="transmembrane region" description="Helical" evidence="8">
    <location>
        <begin position="350"/>
        <end position="373"/>
    </location>
</feature>
<dbReference type="GO" id="GO:0055056">
    <property type="term" value="F:D-glucose transmembrane transporter activity"/>
    <property type="evidence" value="ECO:0007669"/>
    <property type="project" value="InterPro"/>
</dbReference>
<dbReference type="InterPro" id="IPR050375">
    <property type="entry name" value="MFS_TsgA-like"/>
</dbReference>
<comment type="subcellular location">
    <subcellularLocation>
        <location evidence="2">Cell inner membrane</location>
        <topology evidence="2">Multi-pass membrane protein</topology>
    </subcellularLocation>
</comment>
<dbReference type="PROSITE" id="PS50850">
    <property type="entry name" value="MFS"/>
    <property type="match status" value="1"/>
</dbReference>
<reference evidence="10 11" key="1">
    <citation type="submission" date="2016-01" db="EMBL/GenBank/DDBJ databases">
        <authorList>
            <person name="Oliw E.H."/>
        </authorList>
    </citation>
    <scope>NUCLEOTIDE SEQUENCE [LARGE SCALE GENOMIC DNA]</scope>
    <source>
        <strain evidence="10 11">DY10</strain>
    </source>
</reference>
<feature type="transmembrane region" description="Helical" evidence="8">
    <location>
        <begin position="253"/>
        <end position="279"/>
    </location>
</feature>
<evidence type="ECO:0000256" key="7">
    <source>
        <dbReference type="ARBA" id="ARBA00023136"/>
    </source>
</evidence>
<feature type="transmembrane region" description="Helical" evidence="8">
    <location>
        <begin position="385"/>
        <end position="402"/>
    </location>
</feature>
<evidence type="ECO:0000256" key="4">
    <source>
        <dbReference type="ARBA" id="ARBA00022475"/>
    </source>
</evidence>
<dbReference type="Proteomes" id="UP000187941">
    <property type="component" value="Chromosome"/>
</dbReference>
<dbReference type="CDD" id="cd17394">
    <property type="entry name" value="MFS_FucP_like"/>
    <property type="match status" value="1"/>
</dbReference>
<dbReference type="GO" id="GO:0005354">
    <property type="term" value="F:galactose transmembrane transporter activity"/>
    <property type="evidence" value="ECO:0007669"/>
    <property type="project" value="InterPro"/>
</dbReference>
<dbReference type="SUPFAM" id="SSF103473">
    <property type="entry name" value="MFS general substrate transporter"/>
    <property type="match status" value="1"/>
</dbReference>
<feature type="domain" description="Major facilitator superfamily (MFS) profile" evidence="9">
    <location>
        <begin position="21"/>
        <end position="437"/>
    </location>
</feature>
<keyword evidence="4" id="KW-1003">Cell membrane</keyword>
<dbReference type="STRING" id="1178516.AWR27_01940"/>
<gene>
    <name evidence="10" type="ORF">AWR27_01940</name>
</gene>
<dbReference type="AlphaFoldDB" id="A0A1P9WS54"/>
<dbReference type="Pfam" id="PF07690">
    <property type="entry name" value="MFS_1"/>
    <property type="match status" value="1"/>
</dbReference>
<dbReference type="EMBL" id="CP014263">
    <property type="protein sequence ID" value="AQG78215.1"/>
    <property type="molecule type" value="Genomic_DNA"/>
</dbReference>
<evidence type="ECO:0000256" key="6">
    <source>
        <dbReference type="ARBA" id="ARBA00022989"/>
    </source>
</evidence>
<comment type="similarity">
    <text evidence="3">Belongs to the major facilitator superfamily. FHS transporter (TC 2.A.1.7) family.</text>
</comment>
<name>A0A1P9WS54_9BACT</name>
<feature type="transmembrane region" description="Helical" evidence="8">
    <location>
        <begin position="414"/>
        <end position="431"/>
    </location>
</feature>
<evidence type="ECO:0000259" key="9">
    <source>
        <dbReference type="PROSITE" id="PS50850"/>
    </source>
</evidence>